<dbReference type="Gene3D" id="3.30.540.10">
    <property type="entry name" value="Fructose-1,6-Bisphosphatase, subunit A, domain 1"/>
    <property type="match status" value="1"/>
</dbReference>
<dbReference type="Gene3D" id="3.40.190.80">
    <property type="match status" value="1"/>
</dbReference>
<dbReference type="RefSeq" id="WP_204417574.1">
    <property type="nucleotide sequence ID" value="NZ_JAFBED010000006.1"/>
</dbReference>
<dbReference type="PRINTS" id="PR00377">
    <property type="entry name" value="IMPHPHTASES"/>
</dbReference>
<reference evidence="1 2" key="1">
    <citation type="submission" date="2021-01" db="EMBL/GenBank/DDBJ databases">
        <title>Genomic Encyclopedia of Type Strains, Phase IV (KMG-IV): sequencing the most valuable type-strain genomes for metagenomic binning, comparative biology and taxonomic classification.</title>
        <authorList>
            <person name="Goeker M."/>
        </authorList>
    </citation>
    <scope>NUCLEOTIDE SEQUENCE [LARGE SCALE GENOMIC DNA]</scope>
    <source>
        <strain evidence="1 2">DSM 25879</strain>
    </source>
</reference>
<dbReference type="Proteomes" id="UP000737402">
    <property type="component" value="Unassembled WGS sequence"/>
</dbReference>
<dbReference type="PANTHER" id="PTHR20854">
    <property type="entry name" value="INOSITOL MONOPHOSPHATASE"/>
    <property type="match status" value="1"/>
</dbReference>
<accession>A0ABS2P257</accession>
<organism evidence="1 2">
    <name type="scientific">Sutcliffiella tianshenii</name>
    <dbReference type="NCBI Taxonomy" id="1463404"/>
    <lineage>
        <taxon>Bacteria</taxon>
        <taxon>Bacillati</taxon>
        <taxon>Bacillota</taxon>
        <taxon>Bacilli</taxon>
        <taxon>Bacillales</taxon>
        <taxon>Bacillaceae</taxon>
        <taxon>Sutcliffiella</taxon>
    </lineage>
</organism>
<dbReference type="InterPro" id="IPR000760">
    <property type="entry name" value="Inositol_monophosphatase-like"/>
</dbReference>
<gene>
    <name evidence="1" type="ORF">JOC95_002913</name>
</gene>
<dbReference type="Pfam" id="PF00459">
    <property type="entry name" value="Inositol_P"/>
    <property type="match status" value="1"/>
</dbReference>
<protein>
    <submittedName>
        <fullName evidence="1">Myo-inositol-1(Or 4)-monophosphatase</fullName>
        <ecNumber evidence="1">3.1.3.25</ecNumber>
    </submittedName>
</protein>
<evidence type="ECO:0000313" key="2">
    <source>
        <dbReference type="Proteomes" id="UP000737402"/>
    </source>
</evidence>
<proteinExistence type="predicted"/>
<dbReference type="SUPFAM" id="SSF56655">
    <property type="entry name" value="Carbohydrate phosphatase"/>
    <property type="match status" value="1"/>
</dbReference>
<dbReference type="EC" id="3.1.3.25" evidence="1"/>
<keyword evidence="2" id="KW-1185">Reference proteome</keyword>
<comment type="caution">
    <text evidence="1">The sequence shown here is derived from an EMBL/GenBank/DDBJ whole genome shotgun (WGS) entry which is preliminary data.</text>
</comment>
<dbReference type="PANTHER" id="PTHR20854:SF4">
    <property type="entry name" value="INOSITOL-1-MONOPHOSPHATASE-RELATED"/>
    <property type="match status" value="1"/>
</dbReference>
<dbReference type="GO" id="GO:0052834">
    <property type="term" value="F:inositol monophosphate phosphatase activity"/>
    <property type="evidence" value="ECO:0007669"/>
    <property type="project" value="UniProtKB-EC"/>
</dbReference>
<name>A0ABS2P257_9BACI</name>
<keyword evidence="1" id="KW-0378">Hydrolase</keyword>
<dbReference type="EMBL" id="JAFBED010000006">
    <property type="protein sequence ID" value="MBM7621040.1"/>
    <property type="molecule type" value="Genomic_DNA"/>
</dbReference>
<evidence type="ECO:0000313" key="1">
    <source>
        <dbReference type="EMBL" id="MBM7621040.1"/>
    </source>
</evidence>
<sequence>MREVGASIQETIQVAKEIATRVILEAGAIAKERFDQAAQMEEKDEFGDLVTEVDYLAEEVILKELSQSFPVHRIQSEEAGDNGVESDWFWQIDPLDGTNNFAIGLPVFSASITLLFQNEPVLGVIYEPMVDRLYVSSINEGALCNGKPLNISKKENPDRFIVGWIQGHKVQNEDRAVRLRNYIDLNCKRMMRLWAPTLQWCMLAKGDLDGIILYNSEGDDLYSGILMVKEAGGIVVDFEGNEFRQTDSSKAPYFIACHPEHRDHFLKLVNDGLELSNVSPLAK</sequence>